<feature type="compositionally biased region" description="Polar residues" evidence="8">
    <location>
        <begin position="1514"/>
        <end position="1531"/>
    </location>
</feature>
<gene>
    <name evidence="11" type="primary">SHROOM3</name>
</gene>
<evidence type="ECO:0000256" key="1">
    <source>
        <dbReference type="ARBA" id="ARBA00004245"/>
    </source>
</evidence>
<sequence length="1904" mass="211885">MRKLNERKMRNADADQKPEVSPPFSPRSFSCDFQHRIATDGEIQPILRNWCSKLVSRPHSWHSAKSGEDQTDASMMQISQGTIGTPWHQNYHSSSSANDVSNYNHAFPRRSPDQYSSQGSMESLEHNGNYPPCHPLSPAKSTSSIDQLAHLHNKRDSAYSSFSTCSSILEYPPTSFSAQECSDTVATIPAQGNLLEGMRQADIRYVKTIYDTKRGISAEYEVNSSALLLPSGESQESVDDRWHNHPKGGRMPLLPWNQQYCTAHEVESNNVNHKVGAPMPPTRSGSYAVFRHYERPGSWSNLEHNRYGRPQSSFPGSLKTSFPEEHLHTLLEKSPENSPPVKPKQNYIQAPQPGQPLLPTSIYPVPSPEPHFAQMPQPSGSSNGMLYPALVKEHGYPASLSTCDKMVTLENGNQNDPSKSAAIFYQAPEDISAPLVEKPETRDKFSPYKPHFTSEPEKLRGTSLRKDEPRILEGNNMLPNGRESMHDSTHHIPQSLQIQAQEVNEGKPLPRPSEPRIAEFQETQNVRLQPRPEREGLTEDSWSTSGKTSSNILSLQTISESTRRQDNLETGQMGPQEGNPDSRPACLIKMNKMEQEPKKTVLDRWDHSDWQASHVRPEGGTKGSPPFHNSEPRYEVHGQASNLTQRRRSSSNALQNSHLGKLHCSVLEKVNKIEQREQGTRRPASVSSYSHRANKLEQTPSNRGSVISLEDPQGEMGFLEPGPSTGCVEENMIKEGKKKSEGVSWHPAEHQLKRGGNGSYGPTHPETKPLRSTPLLQRSQSTFQLSNKMEEETPWREERTNSPESPLLEVPLNQAYRNSIKHAQSRVLGATSFQRRDLDLGPPIPSQSRRGARQRPASAHLGLKSPEITPIPASPHIPKERHSINPVEGSPPKEDPIAMVTRVGGRRRLTAEQKKRSYSEPEKMNEVGVSGTEEPSPCYSQRRDLPFGFPENTVADRRRIFEREGKACSTLNLSRPELKQLQQTALADYIQRKTGKRPSPSASHRRESRSLTAASSMNSLQEQNPFPRRGSATLPTELVRNLDRNSLEMRGVRDRSSSFANNHLRAERHWHPKRESPRVDWLGEASGQPSLPQKVNWTHEKQAALVTKTRGPGKSMSAEDLLDRSDVLTVPFHSRSRSSPISDKKCQDLLLRGNIDHNLLGKTPSCTAGPGSRQFNYSERSYEEKSSLTHHPGPHKVPNGSSVLMECSKTLEPQRPINRSPAFGPSPGGRQGPFIDAKSSQINPFKSAQTNSTYPSQPYLYADRDAPAGRQSSPMDTPAAVFRNNGHILTQSHNPRDLEDNCLESLAENGMKKNKGPLPQKPPPSRVKWAHSLRDDNSVEPSSSSGVPSQKHYEQRQSLPNPNTTSNPNSPLGLFTGPGKISLRISESAFQAIPSLQDEGDDDVFVQDLRPSSTFKTLSMLPPPPPSPPPPPPPSPPSPPSEDRKTLRNSLEEFPPPPSPIIYEASGAPTNETYEDTCTSNSTRLSKLTIADSQRSSPTPASKSNIFIKALGAKQTTSLPTPDGQHQSTGTHVEHSSPEQMLSTQAQSLNQKPGNPTQEVEKSNPSPEKTPEDIRRESLVKQIVHQDKSLAGILDPDSRMKTTMDLMEGLFPQGPGSLKESNTQRKAIQRSTSFPVSEGSRSTEKERVGMLINCPAYYNVSAPKAELLNKLKSMPAEGNEDDDQLDVNEKKAKLIGSLKLKLESLKEAKESLLMDIKLNNALGEEVEVLIRKLCKPNEFDKYKMFIGDLDKVVNLLLSLSGRLARVENVLSGLGEDANNEERSSLNEKKKMLAGQHEDARELKENLDRRERVVLDILSNYLTKEQLQDYQHFVKMKSTLLIEQRKLDDKIKLGQEQLNCLLESLPRDFFSRARAPATVPPPEARVTSTGSCALRNVLPTLTSSL</sequence>
<feature type="compositionally biased region" description="Low complexity" evidence="8">
    <location>
        <begin position="1358"/>
        <end position="1372"/>
    </location>
</feature>
<keyword evidence="3" id="KW-0963">Cytoplasm</keyword>
<feature type="compositionally biased region" description="Polar residues" evidence="8">
    <location>
        <begin position="1538"/>
        <end position="1567"/>
    </location>
</feature>
<dbReference type="Pfam" id="PF08688">
    <property type="entry name" value="ASD1"/>
    <property type="match status" value="1"/>
</dbReference>
<evidence type="ECO:0000313" key="12">
    <source>
        <dbReference type="Proteomes" id="UP000007648"/>
    </source>
</evidence>
<evidence type="ECO:0000256" key="3">
    <source>
        <dbReference type="ARBA" id="ARBA00022490"/>
    </source>
</evidence>
<feature type="region of interest" description="Disordered" evidence="8">
    <location>
        <begin position="597"/>
        <end position="657"/>
    </location>
</feature>
<protein>
    <submittedName>
        <fullName evidence="11">Shroom family member 3</fullName>
    </submittedName>
</protein>
<feature type="region of interest" description="Disordered" evidence="8">
    <location>
        <begin position="302"/>
        <end position="321"/>
    </location>
</feature>
<dbReference type="GO" id="GO:0007015">
    <property type="term" value="P:actin filament organization"/>
    <property type="evidence" value="ECO:0007669"/>
    <property type="project" value="TreeGrafter"/>
</dbReference>
<dbReference type="InterPro" id="IPR014800">
    <property type="entry name" value="ASD1_dom"/>
</dbReference>
<keyword evidence="4" id="KW-0493">Microtubule</keyword>
<organism evidence="11 12">
    <name type="scientific">Sarcophilus harrisii</name>
    <name type="common">Tasmanian devil</name>
    <name type="synonym">Sarcophilus laniarius</name>
    <dbReference type="NCBI Taxonomy" id="9305"/>
    <lineage>
        <taxon>Eukaryota</taxon>
        <taxon>Metazoa</taxon>
        <taxon>Chordata</taxon>
        <taxon>Craniata</taxon>
        <taxon>Vertebrata</taxon>
        <taxon>Euteleostomi</taxon>
        <taxon>Mammalia</taxon>
        <taxon>Metatheria</taxon>
        <taxon>Dasyuromorphia</taxon>
        <taxon>Dasyuridae</taxon>
        <taxon>Sarcophilus</taxon>
    </lineage>
</organism>
<evidence type="ECO:0000259" key="9">
    <source>
        <dbReference type="PROSITE" id="PS51306"/>
    </source>
</evidence>
<dbReference type="InParanoid" id="G3W3K2"/>
<comment type="subcellular location">
    <subcellularLocation>
        <location evidence="1">Cytoplasm</location>
        <location evidence="1">Cytoskeleton</location>
    </subcellularLocation>
</comment>
<accession>G3W3K2</accession>
<dbReference type="PANTHER" id="PTHR15012">
    <property type="entry name" value="APICAL PROTEIN/SHROOM-RELATED"/>
    <property type="match status" value="1"/>
</dbReference>
<name>G3W3K2_SARHA</name>
<feature type="compositionally biased region" description="Polar residues" evidence="8">
    <location>
        <begin position="83"/>
        <end position="104"/>
    </location>
</feature>
<dbReference type="PROSITE" id="PS51307">
    <property type="entry name" value="ASD2"/>
    <property type="match status" value="1"/>
</dbReference>
<keyword evidence="6" id="KW-0206">Cytoskeleton</keyword>
<feature type="domain" description="ASD1" evidence="9">
    <location>
        <begin position="820"/>
        <end position="928"/>
    </location>
</feature>
<feature type="compositionally biased region" description="Pro residues" evidence="8">
    <location>
        <begin position="1421"/>
        <end position="1440"/>
    </location>
</feature>
<feature type="compositionally biased region" description="Polar residues" evidence="8">
    <location>
        <begin position="639"/>
        <end position="657"/>
    </location>
</feature>
<feature type="region of interest" description="Disordered" evidence="8">
    <location>
        <begin position="991"/>
        <end position="1033"/>
    </location>
</feature>
<evidence type="ECO:0000256" key="5">
    <source>
        <dbReference type="ARBA" id="ARBA00023203"/>
    </source>
</evidence>
<dbReference type="Gene3D" id="6.10.250.3120">
    <property type="match status" value="1"/>
</dbReference>
<evidence type="ECO:0000256" key="7">
    <source>
        <dbReference type="PROSITE-ProRule" id="PRU00637"/>
    </source>
</evidence>
<comment type="similarity">
    <text evidence="2">Belongs to the shroom family.</text>
</comment>
<dbReference type="GO" id="GO:0016324">
    <property type="term" value="C:apical plasma membrane"/>
    <property type="evidence" value="ECO:0007669"/>
    <property type="project" value="TreeGrafter"/>
</dbReference>
<feature type="region of interest" description="Disordered" evidence="8">
    <location>
        <begin position="909"/>
        <end position="945"/>
    </location>
</feature>
<feature type="region of interest" description="Disordered" evidence="8">
    <location>
        <begin position="332"/>
        <end position="355"/>
    </location>
</feature>
<feature type="compositionally biased region" description="Polar residues" evidence="8">
    <location>
        <begin position="540"/>
        <end position="560"/>
    </location>
</feature>
<proteinExistence type="inferred from homology"/>
<dbReference type="eggNOG" id="ENOG502QUU2">
    <property type="taxonomic scope" value="Eukaryota"/>
</dbReference>
<dbReference type="GO" id="GO:0005912">
    <property type="term" value="C:adherens junction"/>
    <property type="evidence" value="ECO:0007669"/>
    <property type="project" value="TreeGrafter"/>
</dbReference>
<feature type="region of interest" description="Disordered" evidence="8">
    <location>
        <begin position="441"/>
        <end position="493"/>
    </location>
</feature>
<dbReference type="InterPro" id="IPR014799">
    <property type="entry name" value="ASD2_dom"/>
</dbReference>
<dbReference type="GO" id="GO:0051015">
    <property type="term" value="F:actin filament binding"/>
    <property type="evidence" value="ECO:0007669"/>
    <property type="project" value="InterPro"/>
</dbReference>
<feature type="compositionally biased region" description="Basic and acidic residues" evidence="8">
    <location>
        <begin position="736"/>
        <end position="752"/>
    </location>
</feature>
<feature type="compositionally biased region" description="Low complexity" evidence="8">
    <location>
        <begin position="1339"/>
        <end position="1349"/>
    </location>
</feature>
<reference evidence="11 12" key="1">
    <citation type="journal article" date="2011" name="Proc. Natl. Acad. Sci. U.S.A.">
        <title>Genetic diversity and population structure of the endangered marsupial Sarcophilus harrisii (Tasmanian devil).</title>
        <authorList>
            <person name="Miller W."/>
            <person name="Hayes V.M."/>
            <person name="Ratan A."/>
            <person name="Petersen D.C."/>
            <person name="Wittekindt N.E."/>
            <person name="Miller J."/>
            <person name="Walenz B."/>
            <person name="Knight J."/>
            <person name="Qi J."/>
            <person name="Zhao F."/>
            <person name="Wang Q."/>
            <person name="Bedoya-Reina O.C."/>
            <person name="Katiyar N."/>
            <person name="Tomsho L.P."/>
            <person name="Kasson L.M."/>
            <person name="Hardie R.A."/>
            <person name="Woodbridge P."/>
            <person name="Tindall E.A."/>
            <person name="Bertelsen M.F."/>
            <person name="Dixon D."/>
            <person name="Pyecroft S."/>
            <person name="Helgen K.M."/>
            <person name="Lesk A.M."/>
            <person name="Pringle T.H."/>
            <person name="Patterson N."/>
            <person name="Zhang Y."/>
            <person name="Kreiss A."/>
            <person name="Woods G.M."/>
            <person name="Jones M.E."/>
            <person name="Schuster S.C."/>
        </authorList>
    </citation>
    <scope>NUCLEOTIDE SEQUENCE [LARGE SCALE GENOMIC DNA]</scope>
</reference>
<evidence type="ECO:0000256" key="2">
    <source>
        <dbReference type="ARBA" id="ARBA00006469"/>
    </source>
</evidence>
<dbReference type="HOGENOM" id="CLU_002434_1_0_1"/>
<feature type="region of interest" description="Disordered" evidence="8">
    <location>
        <begin position="1162"/>
        <end position="1200"/>
    </location>
</feature>
<feature type="compositionally biased region" description="Basic and acidic residues" evidence="8">
    <location>
        <begin position="597"/>
        <end position="619"/>
    </location>
</feature>
<dbReference type="CTD" id="57619"/>
<dbReference type="RefSeq" id="XP_031797757.1">
    <property type="nucleotide sequence ID" value="XM_031941897.1"/>
</dbReference>
<keyword evidence="12" id="KW-1185">Reference proteome</keyword>
<evidence type="ECO:0000259" key="10">
    <source>
        <dbReference type="PROSITE" id="PS51307"/>
    </source>
</evidence>
<feature type="compositionally biased region" description="Polar residues" evidence="8">
    <location>
        <begin position="1238"/>
        <end position="1256"/>
    </location>
</feature>
<dbReference type="FunCoup" id="G3W3K2">
    <property type="interactions" value="322"/>
</dbReference>
<feature type="region of interest" description="Disordered" evidence="8">
    <location>
        <begin position="1213"/>
        <end position="1280"/>
    </location>
</feature>
<feature type="compositionally biased region" description="Polar residues" evidence="8">
    <location>
        <begin position="310"/>
        <end position="320"/>
    </location>
</feature>
<evidence type="ECO:0000313" key="11">
    <source>
        <dbReference type="Ensembl" id="ENSSHAP00000010007.2"/>
    </source>
</evidence>
<evidence type="ECO:0000256" key="8">
    <source>
        <dbReference type="SAM" id="MobiDB-lite"/>
    </source>
</evidence>
<feature type="compositionally biased region" description="Basic and acidic residues" evidence="8">
    <location>
        <begin position="441"/>
        <end position="471"/>
    </location>
</feature>
<feature type="region of interest" description="Disordered" evidence="8">
    <location>
        <begin position="83"/>
        <end position="128"/>
    </location>
</feature>
<feature type="compositionally biased region" description="Polar residues" evidence="8">
    <location>
        <begin position="774"/>
        <end position="787"/>
    </location>
</feature>
<dbReference type="GeneTree" id="ENSGT00940000157778"/>
<keyword evidence="5 7" id="KW-0009">Actin-binding</keyword>
<dbReference type="Ensembl" id="ENSSHAT00000010095.2">
    <property type="protein sequence ID" value="ENSSHAP00000010007.2"/>
    <property type="gene ID" value="ENSSHAG00000008657.2"/>
</dbReference>
<evidence type="ECO:0000256" key="6">
    <source>
        <dbReference type="ARBA" id="ARBA00023212"/>
    </source>
</evidence>
<feature type="region of interest" description="Disordered" evidence="8">
    <location>
        <begin position="1"/>
        <end position="29"/>
    </location>
</feature>
<dbReference type="Pfam" id="PF08687">
    <property type="entry name" value="ASD2"/>
    <property type="match status" value="1"/>
</dbReference>
<dbReference type="InterPro" id="IPR027685">
    <property type="entry name" value="Shroom_fam"/>
</dbReference>
<dbReference type="PROSITE" id="PS51306">
    <property type="entry name" value="ASD1"/>
    <property type="match status" value="1"/>
</dbReference>
<dbReference type="GO" id="GO:0005874">
    <property type="term" value="C:microtubule"/>
    <property type="evidence" value="ECO:0007669"/>
    <property type="project" value="UniProtKB-KW"/>
</dbReference>
<feature type="domain" description="ASD2" evidence="10">
    <location>
        <begin position="1577"/>
        <end position="1865"/>
    </location>
</feature>
<feature type="compositionally biased region" description="Polar residues" evidence="8">
    <location>
        <begin position="1468"/>
        <end position="1505"/>
    </location>
</feature>
<feature type="compositionally biased region" description="Basic and acidic residues" evidence="8">
    <location>
        <begin position="909"/>
        <end position="925"/>
    </location>
</feature>
<dbReference type="GeneID" id="100927709"/>
<feature type="region of interest" description="Disordered" evidence="8">
    <location>
        <begin position="736"/>
        <end position="806"/>
    </location>
</feature>
<dbReference type="GO" id="GO:0043296">
    <property type="term" value="C:apical junction complex"/>
    <property type="evidence" value="ECO:0007669"/>
    <property type="project" value="TreeGrafter"/>
</dbReference>
<dbReference type="GO" id="GO:0030864">
    <property type="term" value="C:cortical actin cytoskeleton"/>
    <property type="evidence" value="ECO:0007669"/>
    <property type="project" value="TreeGrafter"/>
</dbReference>
<feature type="region of interest" description="Disordered" evidence="8">
    <location>
        <begin position="833"/>
        <end position="897"/>
    </location>
</feature>
<feature type="region of interest" description="Disordered" evidence="8">
    <location>
        <begin position="523"/>
        <end position="584"/>
    </location>
</feature>
<dbReference type="STRING" id="9305.ENSSHAP00000010007"/>
<feature type="region of interest" description="Disordered" evidence="8">
    <location>
        <begin position="1394"/>
        <end position="1574"/>
    </location>
</feature>
<feature type="compositionally biased region" description="Polar residues" evidence="8">
    <location>
        <begin position="1010"/>
        <end position="1024"/>
    </location>
</feature>
<feature type="compositionally biased region" description="Basic and acidic residues" evidence="8">
    <location>
        <begin position="788"/>
        <end position="801"/>
    </location>
</feature>
<feature type="compositionally biased region" description="Basic and acidic residues" evidence="8">
    <location>
        <begin position="1"/>
        <end position="18"/>
    </location>
</feature>
<reference evidence="11" key="2">
    <citation type="submission" date="2025-08" db="UniProtKB">
        <authorList>
            <consortium name="Ensembl"/>
        </authorList>
    </citation>
    <scope>IDENTIFICATION</scope>
</reference>
<feature type="compositionally biased region" description="Polar residues" evidence="8">
    <location>
        <begin position="685"/>
        <end position="705"/>
    </location>
</feature>
<feature type="region of interest" description="Disordered" evidence="8">
    <location>
        <begin position="673"/>
        <end position="705"/>
    </location>
</feature>
<dbReference type="Proteomes" id="UP000007648">
    <property type="component" value="Unassembled WGS sequence"/>
</dbReference>
<evidence type="ECO:0000256" key="4">
    <source>
        <dbReference type="ARBA" id="ARBA00022701"/>
    </source>
</evidence>
<feature type="region of interest" description="Disordered" evidence="8">
    <location>
        <begin position="1309"/>
        <end position="1376"/>
    </location>
</feature>
<dbReference type="PANTHER" id="PTHR15012:SF33">
    <property type="entry name" value="PROTEIN SHROOM3"/>
    <property type="match status" value="1"/>
</dbReference>
<reference evidence="11" key="3">
    <citation type="submission" date="2025-09" db="UniProtKB">
        <authorList>
            <consortium name="Ensembl"/>
        </authorList>
    </citation>
    <scope>IDENTIFICATION</scope>
</reference>